<dbReference type="SUPFAM" id="SSF52172">
    <property type="entry name" value="CheY-like"/>
    <property type="match status" value="1"/>
</dbReference>
<dbReference type="Pfam" id="PF00072">
    <property type="entry name" value="Response_reg"/>
    <property type="match status" value="1"/>
</dbReference>
<keyword evidence="1" id="KW-0597">Phosphoprotein</keyword>
<protein>
    <submittedName>
        <fullName evidence="3">Response regulator</fullName>
    </submittedName>
</protein>
<dbReference type="Proteomes" id="UP001379235">
    <property type="component" value="Unassembled WGS sequence"/>
</dbReference>
<organism evidence="3 4">
    <name type="scientific">Novosphingobium aquae</name>
    <dbReference type="NCBI Taxonomy" id="3133435"/>
    <lineage>
        <taxon>Bacteria</taxon>
        <taxon>Pseudomonadati</taxon>
        <taxon>Pseudomonadota</taxon>
        <taxon>Alphaproteobacteria</taxon>
        <taxon>Sphingomonadales</taxon>
        <taxon>Sphingomonadaceae</taxon>
        <taxon>Novosphingobium</taxon>
    </lineage>
</organism>
<feature type="modified residue" description="4-aspartylphosphate" evidence="1">
    <location>
        <position position="106"/>
    </location>
</feature>
<accession>A0ABU8S4S4</accession>
<keyword evidence="4" id="KW-1185">Reference proteome</keyword>
<dbReference type="PROSITE" id="PS50110">
    <property type="entry name" value="RESPONSE_REGULATORY"/>
    <property type="match status" value="1"/>
</dbReference>
<dbReference type="SMART" id="SM00448">
    <property type="entry name" value="REC"/>
    <property type="match status" value="1"/>
</dbReference>
<feature type="domain" description="Response regulatory" evidence="2">
    <location>
        <begin position="56"/>
        <end position="167"/>
    </location>
</feature>
<dbReference type="InterPro" id="IPR001789">
    <property type="entry name" value="Sig_transdc_resp-reg_receiver"/>
</dbReference>
<dbReference type="InterPro" id="IPR011006">
    <property type="entry name" value="CheY-like_superfamily"/>
</dbReference>
<evidence type="ECO:0000313" key="3">
    <source>
        <dbReference type="EMBL" id="MEJ6008825.1"/>
    </source>
</evidence>
<proteinExistence type="predicted"/>
<sequence>MKAKLLRALASTRKSSVTIMDGPQNPVAPICGLATAEAEGESRKGGRENRAVLHGDVLIVEDMMIIAMEAEDILRDAGAAECHVASSVATALELLDHKDLSFALLDVNLGIEVSEPVAERLLERSIPFVVASGYGDNNSAYPALSSAPSITKPYTMEQLHTAIASAFAKAGRGD</sequence>
<name>A0ABU8S4S4_9SPHN</name>
<dbReference type="EMBL" id="JBBHJY010000001">
    <property type="protein sequence ID" value="MEJ6008825.1"/>
    <property type="molecule type" value="Genomic_DNA"/>
</dbReference>
<comment type="caution">
    <text evidence="3">The sequence shown here is derived from an EMBL/GenBank/DDBJ whole genome shotgun (WGS) entry which is preliminary data.</text>
</comment>
<dbReference type="RefSeq" id="WP_339964482.1">
    <property type="nucleotide sequence ID" value="NZ_JBBHJY010000001.1"/>
</dbReference>
<evidence type="ECO:0000313" key="4">
    <source>
        <dbReference type="Proteomes" id="UP001379235"/>
    </source>
</evidence>
<reference evidence="3 4" key="1">
    <citation type="submission" date="2024-03" db="EMBL/GenBank/DDBJ databases">
        <authorList>
            <person name="Jo J.-H."/>
        </authorList>
    </citation>
    <scope>NUCLEOTIDE SEQUENCE [LARGE SCALE GENOMIC DNA]</scope>
    <source>
        <strain evidence="3 4">AS3R-12</strain>
    </source>
</reference>
<evidence type="ECO:0000256" key="1">
    <source>
        <dbReference type="PROSITE-ProRule" id="PRU00169"/>
    </source>
</evidence>
<gene>
    <name evidence="3" type="ORF">WG900_02715</name>
</gene>
<dbReference type="Gene3D" id="3.40.50.2300">
    <property type="match status" value="1"/>
</dbReference>
<evidence type="ECO:0000259" key="2">
    <source>
        <dbReference type="PROSITE" id="PS50110"/>
    </source>
</evidence>